<evidence type="ECO:0000313" key="2">
    <source>
        <dbReference type="Proteomes" id="UP000479293"/>
    </source>
</evidence>
<gene>
    <name evidence="1" type="ORF">GBK04_15170</name>
</gene>
<dbReference type="InterPro" id="IPR046167">
    <property type="entry name" value="DUF6169"/>
</dbReference>
<dbReference type="Proteomes" id="UP000479293">
    <property type="component" value="Unassembled WGS sequence"/>
</dbReference>
<organism evidence="1 2">
    <name type="scientific">Salmonirosea aquatica</name>
    <dbReference type="NCBI Taxonomy" id="2654236"/>
    <lineage>
        <taxon>Bacteria</taxon>
        <taxon>Pseudomonadati</taxon>
        <taxon>Bacteroidota</taxon>
        <taxon>Cytophagia</taxon>
        <taxon>Cytophagales</taxon>
        <taxon>Spirosomataceae</taxon>
        <taxon>Salmonirosea</taxon>
    </lineage>
</organism>
<dbReference type="AlphaFoldDB" id="A0A7C9BGT1"/>
<dbReference type="EMBL" id="WHLY01000002">
    <property type="protein sequence ID" value="MPR34661.1"/>
    <property type="molecule type" value="Genomic_DNA"/>
</dbReference>
<keyword evidence="2" id="KW-1185">Reference proteome</keyword>
<accession>A0A7C9BGT1</accession>
<protein>
    <submittedName>
        <fullName evidence="1">Uncharacterized protein</fullName>
    </submittedName>
</protein>
<sequence length="168" mass="19248">MESEKSSSAYQYVAVGGDCNSYFFTTITDIVYEIKFVPSSEYFNAYMDLGAEVFEMTISIADNPTGGRLTADERVAPTIFAIFEDFFLIQRHVIVFICDSTDGRGKARHRKFGHWFHDQNPSTDILAKFDRFVVDGSHRIYLSMILSRLHPNASRIVEIFMWMGEEGK</sequence>
<evidence type="ECO:0000313" key="1">
    <source>
        <dbReference type="EMBL" id="MPR34661.1"/>
    </source>
</evidence>
<comment type="caution">
    <text evidence="1">The sequence shown here is derived from an EMBL/GenBank/DDBJ whole genome shotgun (WGS) entry which is preliminary data.</text>
</comment>
<proteinExistence type="predicted"/>
<reference evidence="1 2" key="1">
    <citation type="submission" date="2019-10" db="EMBL/GenBank/DDBJ databases">
        <title>Draft Genome Sequence of Cytophagaceae sp. SJW1-29.</title>
        <authorList>
            <person name="Choi A."/>
        </authorList>
    </citation>
    <scope>NUCLEOTIDE SEQUENCE [LARGE SCALE GENOMIC DNA]</scope>
    <source>
        <strain evidence="1 2">SJW1-29</strain>
    </source>
</reference>
<name>A0A7C9BGT1_9BACT</name>
<dbReference type="RefSeq" id="WP_152761072.1">
    <property type="nucleotide sequence ID" value="NZ_WHLY01000002.1"/>
</dbReference>
<dbReference type="Pfam" id="PF19666">
    <property type="entry name" value="DUF6169"/>
    <property type="match status" value="1"/>
</dbReference>